<feature type="domain" description="BRCT" evidence="2">
    <location>
        <begin position="261"/>
        <end position="341"/>
    </location>
</feature>
<organism evidence="3 4">
    <name type="scientific">Naematelia encephala</name>
    <dbReference type="NCBI Taxonomy" id="71784"/>
    <lineage>
        <taxon>Eukaryota</taxon>
        <taxon>Fungi</taxon>
        <taxon>Dikarya</taxon>
        <taxon>Basidiomycota</taxon>
        <taxon>Agaricomycotina</taxon>
        <taxon>Tremellomycetes</taxon>
        <taxon>Tremellales</taxon>
        <taxon>Naemateliaceae</taxon>
        <taxon>Naematelia</taxon>
    </lineage>
</organism>
<dbReference type="InterPro" id="IPR001357">
    <property type="entry name" value="BRCT_dom"/>
</dbReference>
<keyword evidence="4" id="KW-1185">Reference proteome</keyword>
<evidence type="ECO:0000313" key="3">
    <source>
        <dbReference type="EMBL" id="ORY25432.1"/>
    </source>
</evidence>
<feature type="region of interest" description="Disordered" evidence="1">
    <location>
        <begin position="152"/>
        <end position="208"/>
    </location>
</feature>
<feature type="compositionally biased region" description="Basic and acidic residues" evidence="1">
    <location>
        <begin position="369"/>
        <end position="391"/>
    </location>
</feature>
<accession>A0A1Y2ASA3</accession>
<evidence type="ECO:0000256" key="1">
    <source>
        <dbReference type="SAM" id="MobiDB-lite"/>
    </source>
</evidence>
<protein>
    <recommendedName>
        <fullName evidence="2">BRCT domain-containing protein</fullName>
    </recommendedName>
</protein>
<feature type="compositionally biased region" description="Polar residues" evidence="1">
    <location>
        <begin position="404"/>
        <end position="420"/>
    </location>
</feature>
<reference evidence="3 4" key="1">
    <citation type="submission" date="2016-07" db="EMBL/GenBank/DDBJ databases">
        <title>Pervasive Adenine N6-methylation of Active Genes in Fungi.</title>
        <authorList>
            <consortium name="DOE Joint Genome Institute"/>
            <person name="Mondo S.J."/>
            <person name="Dannebaum R.O."/>
            <person name="Kuo R.C."/>
            <person name="Labutti K."/>
            <person name="Haridas S."/>
            <person name="Kuo A."/>
            <person name="Salamov A."/>
            <person name="Ahrendt S.R."/>
            <person name="Lipzen A."/>
            <person name="Sullivan W."/>
            <person name="Andreopoulos W.B."/>
            <person name="Clum A."/>
            <person name="Lindquist E."/>
            <person name="Daum C."/>
            <person name="Ramamoorthy G.K."/>
            <person name="Gryganskyi A."/>
            <person name="Culley D."/>
            <person name="Magnuson J.K."/>
            <person name="James T.Y."/>
            <person name="O'Malley M.A."/>
            <person name="Stajich J.E."/>
            <person name="Spatafora J.W."/>
            <person name="Visel A."/>
            <person name="Grigoriev I.V."/>
        </authorList>
    </citation>
    <scope>NUCLEOTIDE SEQUENCE [LARGE SCALE GENOMIC DNA]</scope>
    <source>
        <strain evidence="3 4">68-887.2</strain>
    </source>
</reference>
<feature type="compositionally biased region" description="Low complexity" evidence="1">
    <location>
        <begin position="489"/>
        <end position="501"/>
    </location>
</feature>
<gene>
    <name evidence="3" type="ORF">BCR39DRAFT_561035</name>
</gene>
<feature type="region of interest" description="Disordered" evidence="1">
    <location>
        <begin position="369"/>
        <end position="504"/>
    </location>
</feature>
<sequence>MSELGIFRGLAFYAPQVSPRTKELITSHGGRLAVFMAQADLILVELDRSLPRPLIWSTLMRKERYPPTQLHSSIWLCQKFEDKKPILRAEWLETCIVRGEILGANLCWGLWDVHFKVPDRTWPNTVSLALPRRATCPVVPQNLRNQQFPVSRQFFTPPPLEQDIQSPQSREIQRPATSLLPPSIQNDPLQPNTISRPEKKSDTPAEGTNIVTSIPEQSQNLGLPPSLWKAESLESSEIAQLPKPMNTPIVAESSRTSPSRMLIAIDGDPEDDETISLRLMVKKLGGVVTTHHLADTVVLFIAPGSSIVVGEWDEQKFAVSSDWLRRSHERGRWLQKEDFQVWPKMYRLGRSLTPPAWTPQSPVFHVLDEGDIPVHDGRGKDESIPPLRSEETISPSRGVFGDQPATSPKNPLPTVTTSHEPNGDSRTQHVSPHGADDSVDLGISITPTPAMDSSEANDALLTEDLVSSEEDMEMDDDDDEEDDDESFETDSTASSSEQSESINRRHSVIKEDKVEFDWLVVKLRDWLSKLQREKEQGLERWEALNKQLSYLRTQREGSTRCIRSLFRKYRSQILARLPQLQTIDEEIVRPAKTLRAQSKIATRRRILSEWEARVLKGSSRQFLPAEKQTLKRKPDAVHMNYSFKKKVIGVGEAKAIDKPSSERPSTPVLKDAGHALPSFVIDSKTKTIRKSDKESKTSPSSQIDSDINWLADKLSKLPQKPQNLKHWLRNLGNTPGGYVATSHYKRWKEEVMKATNAKRQAAGRHVFFVDD</sequence>
<comment type="caution">
    <text evidence="3">The sequence shown here is derived from an EMBL/GenBank/DDBJ whole genome shotgun (WGS) entry which is preliminary data.</text>
</comment>
<dbReference type="AlphaFoldDB" id="A0A1Y2ASA3"/>
<feature type="compositionally biased region" description="Acidic residues" evidence="1">
    <location>
        <begin position="466"/>
        <end position="488"/>
    </location>
</feature>
<evidence type="ECO:0000313" key="4">
    <source>
        <dbReference type="Proteomes" id="UP000193986"/>
    </source>
</evidence>
<dbReference type="PROSITE" id="PS50172">
    <property type="entry name" value="BRCT"/>
    <property type="match status" value="2"/>
</dbReference>
<evidence type="ECO:0000259" key="2">
    <source>
        <dbReference type="PROSITE" id="PS50172"/>
    </source>
</evidence>
<feature type="domain" description="BRCT" evidence="2">
    <location>
        <begin position="2"/>
        <end position="102"/>
    </location>
</feature>
<dbReference type="EMBL" id="MCFC01000057">
    <property type="protein sequence ID" value="ORY25432.1"/>
    <property type="molecule type" value="Genomic_DNA"/>
</dbReference>
<name>A0A1Y2ASA3_9TREE</name>
<dbReference type="Proteomes" id="UP000193986">
    <property type="component" value="Unassembled WGS sequence"/>
</dbReference>
<proteinExistence type="predicted"/>
<dbReference type="InParanoid" id="A0A1Y2ASA3"/>
<feature type="compositionally biased region" description="Polar residues" evidence="1">
    <location>
        <begin position="183"/>
        <end position="195"/>
    </location>
</feature>